<dbReference type="Proteomes" id="UP000191448">
    <property type="component" value="Unassembled WGS sequence"/>
</dbReference>
<dbReference type="AlphaFoldDB" id="A0A1V4SYJ5"/>
<evidence type="ECO:0000313" key="7">
    <source>
        <dbReference type="Proteomes" id="UP000191448"/>
    </source>
</evidence>
<feature type="compositionally biased region" description="Basic and acidic residues" evidence="4">
    <location>
        <begin position="196"/>
        <end position="222"/>
    </location>
</feature>
<evidence type="ECO:0000259" key="5">
    <source>
        <dbReference type="SMART" id="SM00903"/>
    </source>
</evidence>
<dbReference type="Gene3D" id="2.30.110.10">
    <property type="entry name" value="Electron Transport, Fmn-binding Protein, Chain A"/>
    <property type="match status" value="1"/>
</dbReference>
<feature type="compositionally biased region" description="Basic residues" evidence="4">
    <location>
        <begin position="223"/>
        <end position="234"/>
    </location>
</feature>
<evidence type="ECO:0000256" key="1">
    <source>
        <dbReference type="ARBA" id="ARBA00001917"/>
    </source>
</evidence>
<evidence type="ECO:0000313" key="6">
    <source>
        <dbReference type="EMBL" id="OPX50106.1"/>
    </source>
</evidence>
<evidence type="ECO:0000256" key="4">
    <source>
        <dbReference type="SAM" id="MobiDB-lite"/>
    </source>
</evidence>
<feature type="compositionally biased region" description="Basic residues" evidence="4">
    <location>
        <begin position="242"/>
        <end position="251"/>
    </location>
</feature>
<dbReference type="PANTHER" id="PTHR43567:SF1">
    <property type="entry name" value="FLAVOREDOXIN"/>
    <property type="match status" value="1"/>
</dbReference>
<feature type="domain" description="Flavin reductase like" evidence="5">
    <location>
        <begin position="10"/>
        <end position="157"/>
    </location>
</feature>
<evidence type="ECO:0000256" key="3">
    <source>
        <dbReference type="ARBA" id="ARBA00038054"/>
    </source>
</evidence>
<name>A0A1V4SYJ5_9CLOT</name>
<comment type="similarity">
    <text evidence="3">Belongs to the flavoredoxin family.</text>
</comment>
<comment type="cofactor">
    <cofactor evidence="1">
        <name>FMN</name>
        <dbReference type="ChEBI" id="CHEBI:58210"/>
    </cofactor>
</comment>
<dbReference type="InterPro" id="IPR002563">
    <property type="entry name" value="Flavin_Rdtase-like_dom"/>
</dbReference>
<protein>
    <submittedName>
        <fullName evidence="6">Flavoredoxin</fullName>
    </submittedName>
</protein>
<dbReference type="SMART" id="SM00903">
    <property type="entry name" value="Flavin_Reduct"/>
    <property type="match status" value="1"/>
</dbReference>
<reference evidence="6 7" key="1">
    <citation type="submission" date="2016-02" db="EMBL/GenBank/DDBJ databases">
        <title>Genome sequence of Clostridium thermobutyricum DSM 4928.</title>
        <authorList>
            <person name="Poehlein A."/>
            <person name="Daniel R."/>
        </authorList>
    </citation>
    <scope>NUCLEOTIDE SEQUENCE [LARGE SCALE GENOMIC DNA]</scope>
    <source>
        <strain evidence="6 7">DSM 4928</strain>
    </source>
</reference>
<evidence type="ECO:0000256" key="2">
    <source>
        <dbReference type="ARBA" id="ARBA00022630"/>
    </source>
</evidence>
<sequence>MSKRKFKGSVVLNPVPVVIISTKNKEGKENVFTVAWTGTVCTKPPMLSISVRPSRLSYEYIKETMSFVVNIPSSDMVKKVDYCGVRSGRTNDKIKEMGFTMIPCDDIEGSYINECPISIECKVKSIVPLGTHDMIIADVLSSHIDESLMDEKGKIHFEKGDLITYCHGEYYKMPQNSIGKFGYSVMKKKTLKIKNQEKKSKGELKEKDNKKDLKKKYKDEKNSKKKINNLKNKSKNSSISKKNSKKKRKIK</sequence>
<organism evidence="6 7">
    <name type="scientific">Clostridium thermobutyricum DSM 4928</name>
    <dbReference type="NCBI Taxonomy" id="1121339"/>
    <lineage>
        <taxon>Bacteria</taxon>
        <taxon>Bacillati</taxon>
        <taxon>Bacillota</taxon>
        <taxon>Clostridia</taxon>
        <taxon>Eubacteriales</taxon>
        <taxon>Clostridiaceae</taxon>
        <taxon>Clostridium</taxon>
    </lineage>
</organism>
<proteinExistence type="inferred from homology"/>
<dbReference type="PANTHER" id="PTHR43567">
    <property type="entry name" value="FLAVOREDOXIN-RELATED-RELATED"/>
    <property type="match status" value="1"/>
</dbReference>
<dbReference type="Pfam" id="PF01613">
    <property type="entry name" value="Flavin_Reduct"/>
    <property type="match status" value="1"/>
</dbReference>
<accession>A0A1V4SYJ5</accession>
<dbReference type="EMBL" id="LTAY01000019">
    <property type="protein sequence ID" value="OPX50106.1"/>
    <property type="molecule type" value="Genomic_DNA"/>
</dbReference>
<dbReference type="InterPro" id="IPR052174">
    <property type="entry name" value="Flavoredoxin"/>
</dbReference>
<comment type="caution">
    <text evidence="6">The sequence shown here is derived from an EMBL/GenBank/DDBJ whole genome shotgun (WGS) entry which is preliminary data.</text>
</comment>
<dbReference type="RefSeq" id="WP_080021701.1">
    <property type="nucleotide sequence ID" value="NZ_LTAY01000019.1"/>
</dbReference>
<feature type="region of interest" description="Disordered" evidence="4">
    <location>
        <begin position="196"/>
        <end position="251"/>
    </location>
</feature>
<gene>
    <name evidence="6" type="primary">flr_1</name>
    <name evidence="6" type="ORF">CLTHE_03180</name>
</gene>
<dbReference type="GO" id="GO:0016646">
    <property type="term" value="F:oxidoreductase activity, acting on the CH-NH group of donors, NAD or NADP as acceptor"/>
    <property type="evidence" value="ECO:0007669"/>
    <property type="project" value="UniProtKB-ARBA"/>
</dbReference>
<dbReference type="OrthoDB" id="9794638at2"/>
<keyword evidence="2" id="KW-0285">Flavoprotein</keyword>
<dbReference type="SUPFAM" id="SSF50475">
    <property type="entry name" value="FMN-binding split barrel"/>
    <property type="match status" value="1"/>
</dbReference>
<dbReference type="InterPro" id="IPR012349">
    <property type="entry name" value="Split_barrel_FMN-bd"/>
</dbReference>
<dbReference type="GO" id="GO:0010181">
    <property type="term" value="F:FMN binding"/>
    <property type="evidence" value="ECO:0007669"/>
    <property type="project" value="InterPro"/>
</dbReference>